<sequence length="16" mass="1545">MASGLCALHSSAGALR</sequence>
<reference evidence="1 2" key="1">
    <citation type="journal article" date="2018" name="Front. Plant Sci.">
        <title>Red Clover (Trifolium pratense) and Zigzag Clover (T. medium) - A Picture of Genomic Similarities and Differences.</title>
        <authorList>
            <person name="Dluhosova J."/>
            <person name="Istvanek J."/>
            <person name="Nedelnik J."/>
            <person name="Repkova J."/>
        </authorList>
    </citation>
    <scope>NUCLEOTIDE SEQUENCE [LARGE SCALE GENOMIC DNA]</scope>
    <source>
        <strain evidence="2">cv. 10/8</strain>
        <tissue evidence="1">Leaf</tissue>
    </source>
</reference>
<comment type="caution">
    <text evidence="1">The sequence shown here is derived from an EMBL/GenBank/DDBJ whole genome shotgun (WGS) entry which is preliminary data.</text>
</comment>
<dbReference type="Proteomes" id="UP000265520">
    <property type="component" value="Unassembled WGS sequence"/>
</dbReference>
<dbReference type="AlphaFoldDB" id="A0A392VMP1"/>
<evidence type="ECO:0000313" key="1">
    <source>
        <dbReference type="EMBL" id="MCI89668.1"/>
    </source>
</evidence>
<feature type="non-terminal residue" evidence="1">
    <location>
        <position position="16"/>
    </location>
</feature>
<name>A0A392VMP1_9FABA</name>
<evidence type="ECO:0000313" key="2">
    <source>
        <dbReference type="Proteomes" id="UP000265520"/>
    </source>
</evidence>
<organism evidence="1 2">
    <name type="scientific">Trifolium medium</name>
    <dbReference type="NCBI Taxonomy" id="97028"/>
    <lineage>
        <taxon>Eukaryota</taxon>
        <taxon>Viridiplantae</taxon>
        <taxon>Streptophyta</taxon>
        <taxon>Embryophyta</taxon>
        <taxon>Tracheophyta</taxon>
        <taxon>Spermatophyta</taxon>
        <taxon>Magnoliopsida</taxon>
        <taxon>eudicotyledons</taxon>
        <taxon>Gunneridae</taxon>
        <taxon>Pentapetalae</taxon>
        <taxon>rosids</taxon>
        <taxon>fabids</taxon>
        <taxon>Fabales</taxon>
        <taxon>Fabaceae</taxon>
        <taxon>Papilionoideae</taxon>
        <taxon>50 kb inversion clade</taxon>
        <taxon>NPAAA clade</taxon>
        <taxon>Hologalegina</taxon>
        <taxon>IRL clade</taxon>
        <taxon>Trifolieae</taxon>
        <taxon>Trifolium</taxon>
    </lineage>
</organism>
<dbReference type="EMBL" id="LXQA011225085">
    <property type="protein sequence ID" value="MCI89668.1"/>
    <property type="molecule type" value="Genomic_DNA"/>
</dbReference>
<proteinExistence type="predicted"/>
<accession>A0A392VMP1</accession>
<keyword evidence="2" id="KW-1185">Reference proteome</keyword>
<protein>
    <submittedName>
        <fullName evidence="1">Uncharacterized protein</fullName>
    </submittedName>
</protein>